<keyword evidence="1" id="KW-1133">Transmembrane helix</keyword>
<feature type="transmembrane region" description="Helical" evidence="1">
    <location>
        <begin position="60"/>
        <end position="78"/>
    </location>
</feature>
<reference evidence="2 3" key="1">
    <citation type="submission" date="2021-12" db="EMBL/GenBank/DDBJ databases">
        <title>Genome sequencing of bacteria with rrn-lacking chromosome and rrn-plasmid.</title>
        <authorList>
            <person name="Anda M."/>
            <person name="Iwasaki W."/>
        </authorList>
    </citation>
    <scope>NUCLEOTIDE SEQUENCE [LARGE SCALE GENOMIC DNA]</scope>
    <source>
        <strain evidence="2 3">NBRC 15940</strain>
    </source>
</reference>
<sequence>MMNIEINIDYSEYFSTLLGLVATLLGLLIAASTFILQNGFTSFKYNRNMFLKHYSNLSKLLFYGFGYMIYISITQKYFSNYSKLLLIIHIIFSLVFIKSILDLYSHKGYIKTLFSKRYNPYKGRLRKYLRYIRNNGLIQNVILLTAIFIIVIYPIWIAKLDTGCFWLTEKSAFLSTASLFIYSIYYLISIIPEFYGFSIQELENIVESENDTNNKPEIDIDYKRELETLKIALIKNGYNELNPIAPKPFLDGELTNNLRIGDYSEAFFVINIRIKDSDVFQTRDAVEKYAFELYKSIATIRIDINSFVLSIFVEIEGDKQRNIFMRLNRKDLKELILRNFTAKDFVNGIENKLFDELYRDL</sequence>
<keyword evidence="1" id="KW-0812">Transmembrane</keyword>
<keyword evidence="3" id="KW-1185">Reference proteome</keyword>
<dbReference type="Proteomes" id="UP001310022">
    <property type="component" value="Unassembled WGS sequence"/>
</dbReference>
<evidence type="ECO:0000313" key="2">
    <source>
        <dbReference type="EMBL" id="GJM63923.1"/>
    </source>
</evidence>
<name>A0AAN4W230_9BACT</name>
<dbReference type="EMBL" id="BQKE01000003">
    <property type="protein sequence ID" value="GJM63923.1"/>
    <property type="molecule type" value="Genomic_DNA"/>
</dbReference>
<gene>
    <name evidence="2" type="ORF">PEDI_44750</name>
</gene>
<evidence type="ECO:0000313" key="3">
    <source>
        <dbReference type="Proteomes" id="UP001310022"/>
    </source>
</evidence>
<comment type="caution">
    <text evidence="2">The sequence shown here is derived from an EMBL/GenBank/DDBJ whole genome shotgun (WGS) entry which is preliminary data.</text>
</comment>
<dbReference type="AlphaFoldDB" id="A0AAN4W230"/>
<feature type="transmembrane region" description="Helical" evidence="1">
    <location>
        <begin position="20"/>
        <end position="40"/>
    </location>
</feature>
<protein>
    <submittedName>
        <fullName evidence="2">Uncharacterized protein</fullName>
    </submittedName>
</protein>
<feature type="transmembrane region" description="Helical" evidence="1">
    <location>
        <begin position="137"/>
        <end position="158"/>
    </location>
</feature>
<organism evidence="2 3">
    <name type="scientific">Persicobacter diffluens</name>
    <dbReference type="NCBI Taxonomy" id="981"/>
    <lineage>
        <taxon>Bacteria</taxon>
        <taxon>Pseudomonadati</taxon>
        <taxon>Bacteroidota</taxon>
        <taxon>Cytophagia</taxon>
        <taxon>Cytophagales</taxon>
        <taxon>Persicobacteraceae</taxon>
        <taxon>Persicobacter</taxon>
    </lineage>
</organism>
<accession>A0AAN4W230</accession>
<evidence type="ECO:0000256" key="1">
    <source>
        <dbReference type="SAM" id="Phobius"/>
    </source>
</evidence>
<proteinExistence type="predicted"/>
<feature type="transmembrane region" description="Helical" evidence="1">
    <location>
        <begin position="170"/>
        <end position="188"/>
    </location>
</feature>
<feature type="transmembrane region" description="Helical" evidence="1">
    <location>
        <begin position="84"/>
        <end position="104"/>
    </location>
</feature>
<keyword evidence="1" id="KW-0472">Membrane</keyword>